<dbReference type="AlphaFoldDB" id="A0A327VTG7"/>
<comment type="caution">
    <text evidence="2">The sequence shown here is derived from an EMBL/GenBank/DDBJ whole genome shotgun (WGS) entry which is preliminary data.</text>
</comment>
<evidence type="ECO:0000256" key="1">
    <source>
        <dbReference type="SAM" id="Phobius"/>
    </source>
</evidence>
<feature type="transmembrane region" description="Helical" evidence="1">
    <location>
        <begin position="72"/>
        <end position="93"/>
    </location>
</feature>
<dbReference type="EMBL" id="QLMA01000007">
    <property type="protein sequence ID" value="RAJ77329.1"/>
    <property type="molecule type" value="Genomic_DNA"/>
</dbReference>
<keyword evidence="1" id="KW-0812">Transmembrane</keyword>
<accession>A0A327VTG7</accession>
<keyword evidence="1" id="KW-0472">Membrane</keyword>
<gene>
    <name evidence="2" type="ORF">CLV59_10796</name>
</gene>
<name>A0A327VTG7_9BACT</name>
<protein>
    <submittedName>
        <fullName evidence="2">Uncharacterized protein</fullName>
    </submittedName>
</protein>
<reference evidence="2 3" key="1">
    <citation type="submission" date="2018-06" db="EMBL/GenBank/DDBJ databases">
        <title>Genomic Encyclopedia of Archaeal and Bacterial Type Strains, Phase II (KMG-II): from individual species to whole genera.</title>
        <authorList>
            <person name="Goeker M."/>
        </authorList>
    </citation>
    <scope>NUCLEOTIDE SEQUENCE [LARGE SCALE GENOMIC DNA]</scope>
    <source>
        <strain evidence="2 3">DSM 29821</strain>
    </source>
</reference>
<keyword evidence="1" id="KW-1133">Transmembrane helix</keyword>
<evidence type="ECO:0000313" key="3">
    <source>
        <dbReference type="Proteomes" id="UP000249819"/>
    </source>
</evidence>
<dbReference type="RefSeq" id="WP_111593931.1">
    <property type="nucleotide sequence ID" value="NZ_QLMA01000007.1"/>
</dbReference>
<dbReference type="Proteomes" id="UP000249819">
    <property type="component" value="Unassembled WGS sequence"/>
</dbReference>
<dbReference type="OrthoDB" id="679319at2"/>
<feature type="transmembrane region" description="Helical" evidence="1">
    <location>
        <begin position="99"/>
        <end position="119"/>
    </location>
</feature>
<organism evidence="2 3">
    <name type="scientific">Chitinophaga dinghuensis</name>
    <dbReference type="NCBI Taxonomy" id="1539050"/>
    <lineage>
        <taxon>Bacteria</taxon>
        <taxon>Pseudomonadati</taxon>
        <taxon>Bacteroidota</taxon>
        <taxon>Chitinophagia</taxon>
        <taxon>Chitinophagales</taxon>
        <taxon>Chitinophagaceae</taxon>
        <taxon>Chitinophaga</taxon>
    </lineage>
</organism>
<proteinExistence type="predicted"/>
<evidence type="ECO:0000313" key="2">
    <source>
        <dbReference type="EMBL" id="RAJ77329.1"/>
    </source>
</evidence>
<keyword evidence="3" id="KW-1185">Reference proteome</keyword>
<sequence>MHVINQEKQRLEPVEKKCQYCEEDESTDMEDNYFLPLFSEQDRTNIVVYRSVKYSKILVGIPRCRRCRNIHVRAQGIAVMWTWGIAAAVVILSFVAFGIFGMFSILAAVFITVLGKQLIQNIITRKKGIYTLMDGAKQNEAVQELVLAGWSLTPPSA</sequence>